<dbReference type="Pfam" id="PF00288">
    <property type="entry name" value="GHMP_kinases_N"/>
    <property type="match status" value="1"/>
</dbReference>
<evidence type="ECO:0000259" key="12">
    <source>
        <dbReference type="Pfam" id="PF08544"/>
    </source>
</evidence>
<feature type="active site" evidence="10">
    <location>
        <position position="11"/>
    </location>
</feature>
<feature type="binding site" evidence="10">
    <location>
        <begin position="103"/>
        <end position="113"/>
    </location>
    <ligand>
        <name>ATP</name>
        <dbReference type="ChEBI" id="CHEBI:30616"/>
    </ligand>
</feature>
<dbReference type="GO" id="GO:0016114">
    <property type="term" value="P:terpenoid biosynthetic process"/>
    <property type="evidence" value="ECO:0007669"/>
    <property type="project" value="UniProtKB-UniRule"/>
</dbReference>
<keyword evidence="7 10" id="KW-0067">ATP-binding</keyword>
<evidence type="ECO:0000256" key="3">
    <source>
        <dbReference type="ARBA" id="ARBA00017473"/>
    </source>
</evidence>
<dbReference type="PANTHER" id="PTHR43527:SF2">
    <property type="entry name" value="4-DIPHOSPHOCYTIDYL-2-C-METHYL-D-ERYTHRITOL KINASE, CHLOROPLASTIC"/>
    <property type="match status" value="1"/>
</dbReference>
<dbReference type="SUPFAM" id="SSF55060">
    <property type="entry name" value="GHMP Kinase, C-terminal domain"/>
    <property type="match status" value="1"/>
</dbReference>
<dbReference type="Pfam" id="PF08544">
    <property type="entry name" value="GHMP_kinases_C"/>
    <property type="match status" value="1"/>
</dbReference>
<feature type="domain" description="GHMP kinase N-terminal" evidence="11">
    <location>
        <begin position="65"/>
        <end position="153"/>
    </location>
</feature>
<keyword evidence="8 10" id="KW-0414">Isoprene biosynthesis</keyword>
<accession>A0AA51X7F8</accession>
<evidence type="ECO:0000256" key="4">
    <source>
        <dbReference type="ARBA" id="ARBA00022679"/>
    </source>
</evidence>
<dbReference type="Proteomes" id="UP001239782">
    <property type="component" value="Chromosome"/>
</dbReference>
<dbReference type="EMBL" id="CP133548">
    <property type="protein sequence ID" value="WMS87070.1"/>
    <property type="molecule type" value="Genomic_DNA"/>
</dbReference>
<proteinExistence type="inferred from homology"/>
<dbReference type="Gene3D" id="3.30.70.890">
    <property type="entry name" value="GHMP kinase, C-terminal domain"/>
    <property type="match status" value="1"/>
</dbReference>
<evidence type="ECO:0000256" key="10">
    <source>
        <dbReference type="HAMAP-Rule" id="MF_00061"/>
    </source>
</evidence>
<dbReference type="GO" id="GO:0019288">
    <property type="term" value="P:isopentenyl diphosphate biosynthetic process, methylerythritol 4-phosphate pathway"/>
    <property type="evidence" value="ECO:0007669"/>
    <property type="project" value="UniProtKB-UniRule"/>
</dbReference>
<dbReference type="HAMAP" id="MF_00061">
    <property type="entry name" value="IspE"/>
    <property type="match status" value="1"/>
</dbReference>
<comment type="pathway">
    <text evidence="10">Isoprenoid biosynthesis; isopentenyl diphosphate biosynthesis via DXP pathway; isopentenyl diphosphate from 1-deoxy-D-xylulose 5-phosphate: step 3/6.</text>
</comment>
<dbReference type="PIRSF" id="PIRSF010376">
    <property type="entry name" value="IspE"/>
    <property type="match status" value="1"/>
</dbReference>
<dbReference type="InterPro" id="IPR020568">
    <property type="entry name" value="Ribosomal_Su5_D2-typ_SF"/>
</dbReference>
<dbReference type="AlphaFoldDB" id="A0AA51X7F8"/>
<name>A0AA51X7F8_9GAMM</name>
<evidence type="ECO:0000313" key="13">
    <source>
        <dbReference type="EMBL" id="WMS87070.1"/>
    </source>
</evidence>
<dbReference type="GO" id="GO:0005524">
    <property type="term" value="F:ATP binding"/>
    <property type="evidence" value="ECO:0007669"/>
    <property type="project" value="UniProtKB-UniRule"/>
</dbReference>
<evidence type="ECO:0000256" key="5">
    <source>
        <dbReference type="ARBA" id="ARBA00022741"/>
    </source>
</evidence>
<comment type="similarity">
    <text evidence="1 10">Belongs to the GHMP kinase family. IspE subfamily.</text>
</comment>
<dbReference type="InterPro" id="IPR006204">
    <property type="entry name" value="GHMP_kinase_N_dom"/>
</dbReference>
<gene>
    <name evidence="10 13" type="primary">ispE</name>
    <name evidence="13" type="ORF">Q9312_17830</name>
</gene>
<organism evidence="13 14">
    <name type="scientific">Pleionea litopenaei</name>
    <dbReference type="NCBI Taxonomy" id="3070815"/>
    <lineage>
        <taxon>Bacteria</taxon>
        <taxon>Pseudomonadati</taxon>
        <taxon>Pseudomonadota</taxon>
        <taxon>Gammaproteobacteria</taxon>
        <taxon>Oceanospirillales</taxon>
        <taxon>Pleioneaceae</taxon>
        <taxon>Pleionea</taxon>
    </lineage>
</organism>
<dbReference type="GO" id="GO:0050515">
    <property type="term" value="F:4-(cytidine 5'-diphospho)-2-C-methyl-D-erythritol kinase activity"/>
    <property type="evidence" value="ECO:0007669"/>
    <property type="project" value="UniProtKB-UniRule"/>
</dbReference>
<keyword evidence="5 10" id="KW-0547">Nucleotide-binding</keyword>
<evidence type="ECO:0000256" key="2">
    <source>
        <dbReference type="ARBA" id="ARBA00012052"/>
    </source>
</evidence>
<dbReference type="EC" id="2.7.1.148" evidence="2 10"/>
<dbReference type="PANTHER" id="PTHR43527">
    <property type="entry name" value="4-DIPHOSPHOCYTIDYL-2-C-METHYL-D-ERYTHRITOL KINASE, CHLOROPLASTIC"/>
    <property type="match status" value="1"/>
</dbReference>
<reference evidence="13 14" key="1">
    <citation type="submission" date="2023-08" db="EMBL/GenBank/DDBJ databases">
        <title>Pleionea litopenaei sp. nov., isolated from stomach of juvenile Litopenaeus vannamei.</title>
        <authorList>
            <person name="Rho A.M."/>
            <person name="Hwang C.Y."/>
        </authorList>
    </citation>
    <scope>NUCLEOTIDE SEQUENCE [LARGE SCALE GENOMIC DNA]</scope>
    <source>
        <strain evidence="13 14">HL-JVS1</strain>
    </source>
</reference>
<sequence>MTEQTWPAPAKLNLMLHITGRTDDGYHQLQTVFQILDFGDQLTFTPIPQGIKLTCNNPELETDDNLILKAVEQLRPYAEKAAALNGQASNVTGWHIHLDKRLPMGGGVGGGSSDCATTLIALNQLWECGLTTEQLATIGVSLGADVPVFIHGKTGWAEGIGEQISPYELPELWYLVVHPDCFVSTAKIFSDKALTRDCEISKIRDFLAQGGPKRGLNVMQPVVLEHYPKVKEALDWLIQFCPDARMTGSGSCLFAPFDNEREARKIALRCKWPHFVARGINTSPLIS</sequence>
<evidence type="ECO:0000313" key="14">
    <source>
        <dbReference type="Proteomes" id="UP001239782"/>
    </source>
</evidence>
<evidence type="ECO:0000256" key="9">
    <source>
        <dbReference type="ARBA" id="ARBA00032554"/>
    </source>
</evidence>
<feature type="domain" description="GHMP kinase C-terminal" evidence="12">
    <location>
        <begin position="216"/>
        <end position="269"/>
    </location>
</feature>
<dbReference type="NCBIfam" id="TIGR00154">
    <property type="entry name" value="ispE"/>
    <property type="match status" value="1"/>
</dbReference>
<evidence type="ECO:0000256" key="6">
    <source>
        <dbReference type="ARBA" id="ARBA00022777"/>
    </source>
</evidence>
<comment type="catalytic activity">
    <reaction evidence="10">
        <text>4-CDP-2-C-methyl-D-erythritol + ATP = 4-CDP-2-C-methyl-D-erythritol 2-phosphate + ADP + H(+)</text>
        <dbReference type="Rhea" id="RHEA:18437"/>
        <dbReference type="ChEBI" id="CHEBI:15378"/>
        <dbReference type="ChEBI" id="CHEBI:30616"/>
        <dbReference type="ChEBI" id="CHEBI:57823"/>
        <dbReference type="ChEBI" id="CHEBI:57919"/>
        <dbReference type="ChEBI" id="CHEBI:456216"/>
        <dbReference type="EC" id="2.7.1.148"/>
    </reaction>
</comment>
<protein>
    <recommendedName>
        <fullName evidence="3 10">4-diphosphocytidyl-2-C-methyl-D-erythritol kinase</fullName>
        <shortName evidence="10">CMK</shortName>
        <ecNumber evidence="2 10">2.7.1.148</ecNumber>
    </recommendedName>
    <alternativeName>
        <fullName evidence="9 10">4-(cytidine-5'-diphospho)-2-C-methyl-D-erythritol kinase</fullName>
    </alternativeName>
</protein>
<dbReference type="SUPFAM" id="SSF54211">
    <property type="entry name" value="Ribosomal protein S5 domain 2-like"/>
    <property type="match status" value="1"/>
</dbReference>
<dbReference type="KEGG" id="plei:Q9312_17830"/>
<evidence type="ECO:0000256" key="8">
    <source>
        <dbReference type="ARBA" id="ARBA00023229"/>
    </source>
</evidence>
<dbReference type="RefSeq" id="WP_309202209.1">
    <property type="nucleotide sequence ID" value="NZ_CP133548.1"/>
</dbReference>
<dbReference type="Gene3D" id="3.30.230.10">
    <property type="match status" value="1"/>
</dbReference>
<evidence type="ECO:0000256" key="1">
    <source>
        <dbReference type="ARBA" id="ARBA00009684"/>
    </source>
</evidence>
<evidence type="ECO:0000259" key="11">
    <source>
        <dbReference type="Pfam" id="PF00288"/>
    </source>
</evidence>
<dbReference type="InterPro" id="IPR013750">
    <property type="entry name" value="GHMP_kinase_C_dom"/>
</dbReference>
<feature type="active site" evidence="10">
    <location>
        <position position="145"/>
    </location>
</feature>
<dbReference type="InterPro" id="IPR036554">
    <property type="entry name" value="GHMP_kinase_C_sf"/>
</dbReference>
<keyword evidence="14" id="KW-1185">Reference proteome</keyword>
<dbReference type="InterPro" id="IPR004424">
    <property type="entry name" value="IspE"/>
</dbReference>
<keyword evidence="6 10" id="KW-0418">Kinase</keyword>
<evidence type="ECO:0000256" key="7">
    <source>
        <dbReference type="ARBA" id="ARBA00022840"/>
    </source>
</evidence>
<comment type="function">
    <text evidence="10">Catalyzes the phosphorylation of the position 2 hydroxy group of 4-diphosphocytidyl-2C-methyl-D-erythritol.</text>
</comment>
<dbReference type="InterPro" id="IPR014721">
    <property type="entry name" value="Ribsml_uS5_D2-typ_fold_subgr"/>
</dbReference>
<keyword evidence="4 10" id="KW-0808">Transferase</keyword>